<dbReference type="Pfam" id="PF02585">
    <property type="entry name" value="PIG-L"/>
    <property type="match status" value="1"/>
</dbReference>
<gene>
    <name evidence="1" type="ORF">ENV30_09485</name>
</gene>
<dbReference type="GO" id="GO:0016811">
    <property type="term" value="F:hydrolase activity, acting on carbon-nitrogen (but not peptide) bonds, in linear amides"/>
    <property type="evidence" value="ECO:0007669"/>
    <property type="project" value="TreeGrafter"/>
</dbReference>
<accession>A0A7V3YIG9</accession>
<proteinExistence type="predicted"/>
<comment type="caution">
    <text evidence="1">The sequence shown here is derived from an EMBL/GenBank/DDBJ whole genome shotgun (WGS) entry which is preliminary data.</text>
</comment>
<dbReference type="EMBL" id="DTFV01000134">
    <property type="protein sequence ID" value="HGI31516.1"/>
    <property type="molecule type" value="Genomic_DNA"/>
</dbReference>
<dbReference type="InterPro" id="IPR003737">
    <property type="entry name" value="GlcNAc_PI_deacetylase-related"/>
</dbReference>
<sequence>MRMTKEHLKFTILVAVVTLLSGFLLFAQVRFSVPFFARLSIANSGPLSCTAGDVLLVVAPHCDDEVFGAGGFIYDAVKQGATVYVVVVTNGEAFRLLVSRPSRAPLLGDRRQRETLEALEVLGVPKDHVFFLGYPDRGLELLFYEHWLPDIPYFSRLTRREFTPDTSFRPESPYCGKSVVADLEEILRMVRPTLVLTASPFDTHPDHRAVYNFTMYALERLRYEDPFFENTRVFWYLVHWNLWPHGSLTGPGVKLLPPRELLVPTIRWQYYFLEKDTVFAKMRAVRKYRSQSAGGYPLSFVRANELFVEARKARIPTLFEGITVDGRWDDWDGPNIAFSSPEVRIRQNGARKTSSPFFLAMAKDAEYLYLAVHHLFSRKVTYRFHFLPVVPLQGGETVVDVEVGTEGRKVIVIPSEDESPGTLRYVLGCDGLEVAVPLALLHHAATVFFRMEVLEGKRVLAETIWKVLTF</sequence>
<organism evidence="1">
    <name type="scientific">Candidatus Caldatribacterium californiense</name>
    <dbReference type="NCBI Taxonomy" id="1454726"/>
    <lineage>
        <taxon>Bacteria</taxon>
        <taxon>Pseudomonadati</taxon>
        <taxon>Atribacterota</taxon>
        <taxon>Atribacteria</taxon>
        <taxon>Atribacterales</taxon>
        <taxon>Candidatus Caldatribacteriaceae</taxon>
        <taxon>Candidatus Caldatribacterium</taxon>
    </lineage>
</organism>
<reference evidence="1" key="1">
    <citation type="journal article" date="2020" name="mSystems">
        <title>Genome- and Community-Level Interaction Insights into Carbon Utilization and Element Cycling Functions of Hydrothermarchaeota in Hydrothermal Sediment.</title>
        <authorList>
            <person name="Zhou Z."/>
            <person name="Liu Y."/>
            <person name="Xu W."/>
            <person name="Pan J."/>
            <person name="Luo Z.H."/>
            <person name="Li M."/>
        </authorList>
    </citation>
    <scope>NUCLEOTIDE SEQUENCE [LARGE SCALE GENOMIC DNA]</scope>
    <source>
        <strain evidence="1">SpSt-747</strain>
    </source>
</reference>
<evidence type="ECO:0000313" key="1">
    <source>
        <dbReference type="EMBL" id="HGI31516.1"/>
    </source>
</evidence>
<dbReference type="PANTHER" id="PTHR12993">
    <property type="entry name" value="N-ACETYLGLUCOSAMINYL-PHOSPHATIDYLINOSITOL DE-N-ACETYLASE-RELATED"/>
    <property type="match status" value="1"/>
</dbReference>
<dbReference type="PANTHER" id="PTHR12993:SF29">
    <property type="entry name" value="BLR3841 PROTEIN"/>
    <property type="match status" value="1"/>
</dbReference>
<dbReference type="InterPro" id="IPR024078">
    <property type="entry name" value="LmbE-like_dom_sf"/>
</dbReference>
<dbReference type="AlphaFoldDB" id="A0A7V3YIG9"/>
<dbReference type="SUPFAM" id="SSF102588">
    <property type="entry name" value="LmbE-like"/>
    <property type="match status" value="1"/>
</dbReference>
<dbReference type="Gene3D" id="3.40.50.10320">
    <property type="entry name" value="LmbE-like"/>
    <property type="match status" value="1"/>
</dbReference>
<name>A0A7V3YIG9_9BACT</name>
<protein>
    <submittedName>
        <fullName evidence="1">PIG-L family deacetylase</fullName>
    </submittedName>
</protein>